<dbReference type="RefSeq" id="WP_176391912.1">
    <property type="nucleotide sequence ID" value="NZ_FPAA01000003.1"/>
</dbReference>
<accession>A0A1I6QPD3</accession>
<reference evidence="3" key="1">
    <citation type="submission" date="2016-10" db="EMBL/GenBank/DDBJ databases">
        <authorList>
            <person name="Varghese N."/>
            <person name="Submissions S."/>
        </authorList>
    </citation>
    <scope>NUCLEOTIDE SEQUENCE [LARGE SCALE GENOMIC DNA]</scope>
    <source>
        <strain evidence="3">DSM 45789</strain>
    </source>
</reference>
<evidence type="ECO:0000313" key="2">
    <source>
        <dbReference type="EMBL" id="SFS54220.1"/>
    </source>
</evidence>
<evidence type="ECO:0000313" key="3">
    <source>
        <dbReference type="Proteomes" id="UP000198660"/>
    </source>
</evidence>
<dbReference type="SUPFAM" id="SSF109854">
    <property type="entry name" value="DinB/YfiT-like putative metalloenzymes"/>
    <property type="match status" value="1"/>
</dbReference>
<proteinExistence type="predicted"/>
<gene>
    <name evidence="2" type="ORF">SAMN05444972_103283</name>
</gene>
<dbReference type="EMBL" id="FPAA01000003">
    <property type="protein sequence ID" value="SFS54220.1"/>
    <property type="molecule type" value="Genomic_DNA"/>
</dbReference>
<dbReference type="InterPro" id="IPR024775">
    <property type="entry name" value="DinB-like"/>
</dbReference>
<dbReference type="Pfam" id="PF12867">
    <property type="entry name" value="DinB_2"/>
    <property type="match status" value="1"/>
</dbReference>
<evidence type="ECO:0000259" key="1">
    <source>
        <dbReference type="Pfam" id="PF12867"/>
    </source>
</evidence>
<dbReference type="InterPro" id="IPR034660">
    <property type="entry name" value="DinB/YfiT-like"/>
</dbReference>
<dbReference type="AlphaFoldDB" id="A0A1I6QPD3"/>
<keyword evidence="3" id="KW-1185">Reference proteome</keyword>
<feature type="domain" description="DinB-like" evidence="1">
    <location>
        <begin position="9"/>
        <end position="148"/>
    </location>
</feature>
<protein>
    <submittedName>
        <fullName evidence="2">DinB superfamily protein</fullName>
    </submittedName>
</protein>
<name>A0A1I6QPD3_9BACL</name>
<sequence>MSQSFLIQQYTFSRHITLATLESTTETLADVIPETSTNNIRWHLGHILVSTDMLLFGKIDEASSGIPQHYLSLFFVDTSPANWKNENVPTLTELRELLTSQIERVQVFDKKIEEPLPQPFTVQGHTINTFGQMLSFITWHEGYHHGFINGLKRAVGEKNLWPSQKA</sequence>
<dbReference type="Gene3D" id="1.20.120.450">
    <property type="entry name" value="dinb family like domain"/>
    <property type="match status" value="1"/>
</dbReference>
<organism evidence="2 3">
    <name type="scientific">Marininema halotolerans</name>
    <dbReference type="NCBI Taxonomy" id="1155944"/>
    <lineage>
        <taxon>Bacteria</taxon>
        <taxon>Bacillati</taxon>
        <taxon>Bacillota</taxon>
        <taxon>Bacilli</taxon>
        <taxon>Bacillales</taxon>
        <taxon>Thermoactinomycetaceae</taxon>
        <taxon>Marininema</taxon>
    </lineage>
</organism>
<dbReference type="Proteomes" id="UP000198660">
    <property type="component" value="Unassembled WGS sequence"/>
</dbReference>